<name>A0A4C1XUR6_EUMVA</name>
<evidence type="ECO:0008006" key="3">
    <source>
        <dbReference type="Google" id="ProtNLM"/>
    </source>
</evidence>
<dbReference type="EMBL" id="BGZK01000970">
    <property type="protein sequence ID" value="GBP66860.1"/>
    <property type="molecule type" value="Genomic_DNA"/>
</dbReference>
<keyword evidence="2" id="KW-1185">Reference proteome</keyword>
<reference evidence="1 2" key="1">
    <citation type="journal article" date="2019" name="Commun. Biol.">
        <title>The bagworm genome reveals a unique fibroin gene that provides high tensile strength.</title>
        <authorList>
            <person name="Kono N."/>
            <person name="Nakamura H."/>
            <person name="Ohtoshi R."/>
            <person name="Tomita M."/>
            <person name="Numata K."/>
            <person name="Arakawa K."/>
        </authorList>
    </citation>
    <scope>NUCLEOTIDE SEQUENCE [LARGE SCALE GENOMIC DNA]</scope>
</reference>
<dbReference type="Proteomes" id="UP000299102">
    <property type="component" value="Unassembled WGS sequence"/>
</dbReference>
<dbReference type="AlphaFoldDB" id="A0A4C1XUR6"/>
<evidence type="ECO:0000313" key="1">
    <source>
        <dbReference type="EMBL" id="GBP66860.1"/>
    </source>
</evidence>
<gene>
    <name evidence="1" type="ORF">EVAR_18031_1</name>
</gene>
<protein>
    <recommendedName>
        <fullName evidence="3">Mariner Mos1 transposase</fullName>
    </recommendedName>
</protein>
<sequence length="117" mass="13646">MRYLMKGERREKLNHTSLAPQLVEHKLCVNLNDEFRDGRPSTAVNNGNIDTMRRMIETDRCVTYHEIQAFLSIGMSQIQSILHKHLGMKKLWSQKTDRLTWCNAMLTRFKEGALNLA</sequence>
<dbReference type="OrthoDB" id="10017160at2759"/>
<organism evidence="1 2">
    <name type="scientific">Eumeta variegata</name>
    <name type="common">Bagworm moth</name>
    <name type="synonym">Eumeta japonica</name>
    <dbReference type="NCBI Taxonomy" id="151549"/>
    <lineage>
        <taxon>Eukaryota</taxon>
        <taxon>Metazoa</taxon>
        <taxon>Ecdysozoa</taxon>
        <taxon>Arthropoda</taxon>
        <taxon>Hexapoda</taxon>
        <taxon>Insecta</taxon>
        <taxon>Pterygota</taxon>
        <taxon>Neoptera</taxon>
        <taxon>Endopterygota</taxon>
        <taxon>Lepidoptera</taxon>
        <taxon>Glossata</taxon>
        <taxon>Ditrysia</taxon>
        <taxon>Tineoidea</taxon>
        <taxon>Psychidae</taxon>
        <taxon>Oiketicinae</taxon>
        <taxon>Eumeta</taxon>
    </lineage>
</organism>
<comment type="caution">
    <text evidence="1">The sequence shown here is derived from an EMBL/GenBank/DDBJ whole genome shotgun (WGS) entry which is preliminary data.</text>
</comment>
<evidence type="ECO:0000313" key="2">
    <source>
        <dbReference type="Proteomes" id="UP000299102"/>
    </source>
</evidence>
<accession>A0A4C1XUR6</accession>
<proteinExistence type="predicted"/>